<dbReference type="OrthoDB" id="8926484at2"/>
<sequence>MNKRIERCTMAAAMALGTLAFAGVLSTAQAALPPVQQQGSVQYVSGGIGLDESEAMKAAAKDYPLALTFAAQRDGKADYVANVAVTIKDGQGKQVLHAESGGPYMLVKLPPGHYKISATYEGKAQERDVKVENSGTARAVFEWK</sequence>
<evidence type="ECO:0008006" key="4">
    <source>
        <dbReference type="Google" id="ProtNLM"/>
    </source>
</evidence>
<comment type="caution">
    <text evidence="2">The sequence shown here is derived from an EMBL/GenBank/DDBJ whole genome shotgun (WGS) entry which is preliminary data.</text>
</comment>
<dbReference type="InterPro" id="IPR008969">
    <property type="entry name" value="CarboxyPept-like_regulatory"/>
</dbReference>
<dbReference type="RefSeq" id="WP_076409647.1">
    <property type="nucleotide sequence ID" value="NZ_AP028040.1"/>
</dbReference>
<dbReference type="Gene3D" id="2.60.40.1120">
    <property type="entry name" value="Carboxypeptidase-like, regulatory domain"/>
    <property type="match status" value="1"/>
</dbReference>
<dbReference type="SUPFAM" id="SSF49464">
    <property type="entry name" value="Carboxypeptidase regulatory domain-like"/>
    <property type="match status" value="1"/>
</dbReference>
<evidence type="ECO:0000313" key="2">
    <source>
        <dbReference type="EMBL" id="OMG91479.1"/>
    </source>
</evidence>
<dbReference type="EMBL" id="MJMN01000003">
    <property type="protein sequence ID" value="OMG91479.1"/>
    <property type="molecule type" value="Genomic_DNA"/>
</dbReference>
<protein>
    <recommendedName>
        <fullName evidence="4">Carboxypeptidase regulatory-like domain-containing protein</fullName>
    </recommendedName>
</protein>
<reference evidence="2 3" key="1">
    <citation type="submission" date="2016-09" db="EMBL/GenBank/DDBJ databases">
        <title>Phylogenomics of Achromobacter.</title>
        <authorList>
            <person name="Jeukens J."/>
            <person name="Freschi L."/>
            <person name="Vincent A.T."/>
            <person name="Emond-Rheault J.-G."/>
            <person name="Kukavica-Ibrulj I."/>
            <person name="Charette S.J."/>
            <person name="Levesque R.C."/>
        </authorList>
    </citation>
    <scope>NUCLEOTIDE SEQUENCE [LARGE SCALE GENOMIC DNA]</scope>
    <source>
        <strain evidence="2 3">AUS488</strain>
    </source>
</reference>
<organism evidence="2 3">
    <name type="scientific">Alcaligenes xylosoxydans xylosoxydans</name>
    <name type="common">Achromobacter xylosoxidans</name>
    <dbReference type="NCBI Taxonomy" id="85698"/>
    <lineage>
        <taxon>Bacteria</taxon>
        <taxon>Pseudomonadati</taxon>
        <taxon>Pseudomonadota</taxon>
        <taxon>Betaproteobacteria</taxon>
        <taxon>Burkholderiales</taxon>
        <taxon>Alcaligenaceae</taxon>
        <taxon>Achromobacter</taxon>
    </lineage>
</organism>
<gene>
    <name evidence="2" type="ORF">BIZ92_19365</name>
</gene>
<evidence type="ECO:0000256" key="1">
    <source>
        <dbReference type="SAM" id="SignalP"/>
    </source>
</evidence>
<dbReference type="AlphaFoldDB" id="A0A1R1JY17"/>
<feature type="signal peptide" evidence="1">
    <location>
        <begin position="1"/>
        <end position="30"/>
    </location>
</feature>
<evidence type="ECO:0000313" key="3">
    <source>
        <dbReference type="Proteomes" id="UP000187251"/>
    </source>
</evidence>
<proteinExistence type="predicted"/>
<dbReference type="Proteomes" id="UP000187251">
    <property type="component" value="Unassembled WGS sequence"/>
</dbReference>
<keyword evidence="1" id="KW-0732">Signal</keyword>
<accession>A0A1R1JY17</accession>
<feature type="chain" id="PRO_5013362924" description="Carboxypeptidase regulatory-like domain-containing protein" evidence="1">
    <location>
        <begin position="31"/>
        <end position="144"/>
    </location>
</feature>
<name>A0A1R1JY17_ALCXX</name>